<comment type="similarity">
    <text evidence="1">Belongs to the G-alpha family. G(i/o/t/z) subfamily.</text>
</comment>
<feature type="binding site" evidence="8">
    <location>
        <position position="326"/>
    </location>
    <ligand>
        <name>GTP</name>
        <dbReference type="ChEBI" id="CHEBI:37565"/>
    </ligand>
</feature>
<feature type="binding site" evidence="9">
    <location>
        <position position="182"/>
    </location>
    <ligand>
        <name>Mg(2+)</name>
        <dbReference type="ChEBI" id="CHEBI:18420"/>
    </ligand>
</feature>
<dbReference type="InterPro" id="IPR027417">
    <property type="entry name" value="P-loop_NTPase"/>
</dbReference>
<dbReference type="Gene3D" id="3.40.50.300">
    <property type="entry name" value="P-loop containing nucleotide triphosphate hydrolases"/>
    <property type="match status" value="1"/>
</dbReference>
<keyword evidence="5 9" id="KW-0460">Magnesium</keyword>
<dbReference type="GO" id="GO:0005834">
    <property type="term" value="C:heterotrimeric G-protein complex"/>
    <property type="evidence" value="ECO:0007669"/>
    <property type="project" value="TreeGrafter"/>
</dbReference>
<dbReference type="HOGENOM" id="CLU_014184_6_0_1"/>
<dbReference type="GO" id="GO:0005737">
    <property type="term" value="C:cytoplasm"/>
    <property type="evidence" value="ECO:0007669"/>
    <property type="project" value="TreeGrafter"/>
</dbReference>
<keyword evidence="6 8" id="KW-0342">GTP-binding</keyword>
<reference evidence="10" key="2">
    <citation type="submission" date="2025-08" db="UniProtKB">
        <authorList>
            <consortium name="Ensembl"/>
        </authorList>
    </citation>
    <scope>IDENTIFICATION</scope>
</reference>
<dbReference type="CDD" id="cd00066">
    <property type="entry name" value="G-alpha"/>
    <property type="match status" value="1"/>
</dbReference>
<evidence type="ECO:0000256" key="8">
    <source>
        <dbReference type="PIRSR" id="PIRSR601019-1"/>
    </source>
</evidence>
<dbReference type="PROSITE" id="PS51882">
    <property type="entry name" value="G_ALPHA"/>
    <property type="match status" value="1"/>
</dbReference>
<feature type="binding site" evidence="8">
    <location>
        <begin position="151"/>
        <end position="152"/>
    </location>
    <ligand>
        <name>GTP</name>
        <dbReference type="ChEBI" id="CHEBI:37565"/>
    </ligand>
</feature>
<dbReference type="SUPFAM" id="SSF52540">
    <property type="entry name" value="P-loop containing nucleoside triphosphate hydrolases"/>
    <property type="match status" value="1"/>
</dbReference>
<evidence type="ECO:0000256" key="2">
    <source>
        <dbReference type="ARBA" id="ARBA00011356"/>
    </source>
</evidence>
<dbReference type="InterPro" id="IPR011025">
    <property type="entry name" value="GproteinA_insert"/>
</dbReference>
<keyword evidence="7" id="KW-0807">Transducer</keyword>
<dbReference type="Ensembl" id="ENSTNIT00000012849.1">
    <property type="protein sequence ID" value="ENSTNIP00000012658.1"/>
    <property type="gene ID" value="ENSTNIG00000009770.1"/>
</dbReference>
<dbReference type="Pfam" id="PF00503">
    <property type="entry name" value="G-alpha"/>
    <property type="match status" value="1"/>
</dbReference>
<dbReference type="STRING" id="99883.ENSTNIP00000012658"/>
<evidence type="ECO:0000256" key="5">
    <source>
        <dbReference type="ARBA" id="ARBA00022842"/>
    </source>
</evidence>
<keyword evidence="11" id="KW-1185">Reference proteome</keyword>
<dbReference type="PANTHER" id="PTHR10218">
    <property type="entry name" value="GTP-BINDING PROTEIN ALPHA SUBUNIT"/>
    <property type="match status" value="1"/>
</dbReference>
<protein>
    <recommendedName>
        <fullName evidence="12">Guanine nucleotide binding protein (G protein) alpha v1</fullName>
    </recommendedName>
</protein>
<evidence type="ECO:0000256" key="4">
    <source>
        <dbReference type="ARBA" id="ARBA00022741"/>
    </source>
</evidence>
<feature type="binding site" evidence="9">
    <location>
        <position position="47"/>
    </location>
    <ligand>
        <name>Mg(2+)</name>
        <dbReference type="ChEBI" id="CHEBI:18420"/>
    </ligand>
</feature>
<dbReference type="GO" id="GO:0032502">
    <property type="term" value="P:developmental process"/>
    <property type="evidence" value="ECO:0007669"/>
    <property type="project" value="UniProtKB-ARBA"/>
</dbReference>
<dbReference type="GO" id="GO:0005525">
    <property type="term" value="F:GTP binding"/>
    <property type="evidence" value="ECO:0007669"/>
    <property type="project" value="UniProtKB-KW"/>
</dbReference>
<accession>H3CWM4</accession>
<feature type="binding site" evidence="8">
    <location>
        <begin position="270"/>
        <end position="273"/>
    </location>
    <ligand>
        <name>GTP</name>
        <dbReference type="ChEBI" id="CHEBI:37565"/>
    </ligand>
</feature>
<evidence type="ECO:0000256" key="3">
    <source>
        <dbReference type="ARBA" id="ARBA00022723"/>
    </source>
</evidence>
<dbReference type="GeneTree" id="ENSGT00940000164753"/>
<evidence type="ECO:0000256" key="6">
    <source>
        <dbReference type="ARBA" id="ARBA00023134"/>
    </source>
</evidence>
<dbReference type="InParanoid" id="H3CWM4"/>
<dbReference type="Proteomes" id="UP000007303">
    <property type="component" value="Unassembled WGS sequence"/>
</dbReference>
<dbReference type="GO" id="GO:0031683">
    <property type="term" value="F:G-protein beta/gamma-subunit complex binding"/>
    <property type="evidence" value="ECO:0007669"/>
    <property type="project" value="InterPro"/>
</dbReference>
<dbReference type="SMART" id="SM00275">
    <property type="entry name" value="G_alpha"/>
    <property type="match status" value="1"/>
</dbReference>
<dbReference type="FunFam" id="1.10.400.10:FF:000007">
    <property type="entry name" value="Guanine nucleotide-binding protein subunit alpha"/>
    <property type="match status" value="1"/>
</dbReference>
<proteinExistence type="inferred from homology"/>
<comment type="subunit">
    <text evidence="2">G proteins are composed of 3 units; alpha, beta and gamma. The alpha chain contains the guanine nucleotide binding site.</text>
</comment>
<dbReference type="GO" id="GO:0003924">
    <property type="term" value="F:GTPase activity"/>
    <property type="evidence" value="ECO:0007669"/>
    <property type="project" value="InterPro"/>
</dbReference>
<reference evidence="11" key="1">
    <citation type="journal article" date="2004" name="Nature">
        <title>Genome duplication in the teleost fish Tetraodon nigroviridis reveals the early vertebrate proto-karyotype.</title>
        <authorList>
            <person name="Jaillon O."/>
            <person name="Aury J.-M."/>
            <person name="Brunet F."/>
            <person name="Petit J.-L."/>
            <person name="Stange-Thomann N."/>
            <person name="Mauceli E."/>
            <person name="Bouneau L."/>
            <person name="Fischer C."/>
            <person name="Ozouf-Costaz C."/>
            <person name="Bernot A."/>
            <person name="Nicaud S."/>
            <person name="Jaffe D."/>
            <person name="Fisher S."/>
            <person name="Lutfalla G."/>
            <person name="Dossat C."/>
            <person name="Segurens B."/>
            <person name="Dasilva C."/>
            <person name="Salanoubat M."/>
            <person name="Levy M."/>
            <person name="Boudet N."/>
            <person name="Castellano S."/>
            <person name="Anthouard V."/>
            <person name="Jubin C."/>
            <person name="Castelli V."/>
            <person name="Katinka M."/>
            <person name="Vacherie B."/>
            <person name="Biemont C."/>
            <person name="Skalli Z."/>
            <person name="Cattolico L."/>
            <person name="Poulain J."/>
            <person name="De Berardinis V."/>
            <person name="Cruaud C."/>
            <person name="Duprat S."/>
            <person name="Brottier P."/>
            <person name="Coutanceau J.-P."/>
            <person name="Gouzy J."/>
            <person name="Parra G."/>
            <person name="Lardier G."/>
            <person name="Chapple C."/>
            <person name="McKernan K.J."/>
            <person name="McEwan P."/>
            <person name="Bosak S."/>
            <person name="Kellis M."/>
            <person name="Volff J.-N."/>
            <person name="Guigo R."/>
            <person name="Zody M.C."/>
            <person name="Mesirov J."/>
            <person name="Lindblad-Toh K."/>
            <person name="Birren B."/>
            <person name="Nusbaum C."/>
            <person name="Kahn D."/>
            <person name="Robinson-Rechavi M."/>
            <person name="Laudet V."/>
            <person name="Schachter V."/>
            <person name="Quetier F."/>
            <person name="Saurin W."/>
            <person name="Scarpelli C."/>
            <person name="Wincker P."/>
            <person name="Lander E.S."/>
            <person name="Weissenbach J."/>
            <person name="Roest Crollius H."/>
        </authorList>
    </citation>
    <scope>NUCLEOTIDE SEQUENCE [LARGE SCALE GENOMIC DNA]</scope>
</reference>
<name>H3CWM4_TETNG</name>
<sequence>LHQDVTEESKKAKLQSSKIEQDLCEHARAEMNVVKILMLGPAESGKSTLIKQIKIIHSHGFSKQELISFKPAVLDNLLTSIKFVLQGMGMLRINLANRKNRTHARALLSCDRCAGDDQELLPFVAHAFCALCSDHGFRAAVARGHEFELNDSALYFFENMTRIIAPLYVPTEADVLRVRVRTCGIVETHFQHKQTIYRLYDVGGQRSGRRKWLSCFEGVQAVWFVVALSSYDQMLAELPPMNRLKESLDLFASVCTNSIFRGTSMILLLNKTDLFQEKIRHSGRHLRLYFSNYKGADGDVDAAAHFITAMFSSCGHRAAFHHYTTATDTAAVRVVLHMVVDQISKDNLASVQLL</sequence>
<dbReference type="GO" id="GO:0046872">
    <property type="term" value="F:metal ion binding"/>
    <property type="evidence" value="ECO:0007669"/>
    <property type="project" value="UniProtKB-KW"/>
</dbReference>
<dbReference type="GO" id="GO:0007188">
    <property type="term" value="P:adenylate cyclase-modulating G protein-coupled receptor signaling pathway"/>
    <property type="evidence" value="ECO:0007669"/>
    <property type="project" value="TreeGrafter"/>
</dbReference>
<reference evidence="10" key="3">
    <citation type="submission" date="2025-09" db="UniProtKB">
        <authorList>
            <consortium name="Ensembl"/>
        </authorList>
    </citation>
    <scope>IDENTIFICATION</scope>
</reference>
<dbReference type="Gene3D" id="1.10.400.10">
    <property type="entry name" value="GI Alpha 1, domain 2-like"/>
    <property type="match status" value="1"/>
</dbReference>
<evidence type="ECO:0008006" key="12">
    <source>
        <dbReference type="Google" id="ProtNLM"/>
    </source>
</evidence>
<dbReference type="SUPFAM" id="SSF47895">
    <property type="entry name" value="Transducin (alpha subunit), insertion domain"/>
    <property type="match status" value="1"/>
</dbReference>
<dbReference type="FunFam" id="3.40.50.300:FF:002307">
    <property type="entry name" value="Guanine nucleotide-binding protein G(k) subunit alpha"/>
    <property type="match status" value="1"/>
</dbReference>
<dbReference type="InterPro" id="IPR001019">
    <property type="entry name" value="Gprotein_alpha_su"/>
</dbReference>
<evidence type="ECO:0000256" key="1">
    <source>
        <dbReference type="ARBA" id="ARBA00006628"/>
    </source>
</evidence>
<dbReference type="GO" id="GO:0001664">
    <property type="term" value="F:G protein-coupled receptor binding"/>
    <property type="evidence" value="ECO:0007669"/>
    <property type="project" value="TreeGrafter"/>
</dbReference>
<feature type="binding site" evidence="8">
    <location>
        <begin position="43"/>
        <end position="48"/>
    </location>
    <ligand>
        <name>GTP</name>
        <dbReference type="ChEBI" id="CHEBI:37565"/>
    </ligand>
</feature>
<evidence type="ECO:0000256" key="7">
    <source>
        <dbReference type="ARBA" id="ARBA00023224"/>
    </source>
</evidence>
<dbReference type="PANTHER" id="PTHR10218:SF231">
    <property type="entry name" value="GUANINE NUCLEOTIDE BINDING PROTEIN (G PROTEIN) ALPHA V1"/>
    <property type="match status" value="1"/>
</dbReference>
<evidence type="ECO:0000313" key="10">
    <source>
        <dbReference type="Ensembl" id="ENSTNIP00000012658.1"/>
    </source>
</evidence>
<feature type="binding site" evidence="8">
    <location>
        <begin position="176"/>
        <end position="182"/>
    </location>
    <ligand>
        <name>GTP</name>
        <dbReference type="ChEBI" id="CHEBI:37565"/>
    </ligand>
</feature>
<evidence type="ECO:0000256" key="9">
    <source>
        <dbReference type="PIRSR" id="PIRSR601019-2"/>
    </source>
</evidence>
<dbReference type="OMA" id="SCFDSIH"/>
<evidence type="ECO:0000313" key="11">
    <source>
        <dbReference type="Proteomes" id="UP000007303"/>
    </source>
</evidence>
<keyword evidence="4 8" id="KW-0547">Nucleotide-binding</keyword>
<organism evidence="10 11">
    <name type="scientific">Tetraodon nigroviridis</name>
    <name type="common">Spotted green pufferfish</name>
    <name type="synonym">Chelonodon nigroviridis</name>
    <dbReference type="NCBI Taxonomy" id="99883"/>
    <lineage>
        <taxon>Eukaryota</taxon>
        <taxon>Metazoa</taxon>
        <taxon>Chordata</taxon>
        <taxon>Craniata</taxon>
        <taxon>Vertebrata</taxon>
        <taxon>Euteleostomi</taxon>
        <taxon>Actinopterygii</taxon>
        <taxon>Neopterygii</taxon>
        <taxon>Teleostei</taxon>
        <taxon>Neoteleostei</taxon>
        <taxon>Acanthomorphata</taxon>
        <taxon>Eupercaria</taxon>
        <taxon>Tetraodontiformes</taxon>
        <taxon>Tetradontoidea</taxon>
        <taxon>Tetraodontidae</taxon>
        <taxon>Tetraodon</taxon>
    </lineage>
</organism>
<dbReference type="PRINTS" id="PR00318">
    <property type="entry name" value="GPROTEINA"/>
</dbReference>
<feature type="binding site" evidence="8">
    <location>
        <begin position="201"/>
        <end position="205"/>
    </location>
    <ligand>
        <name>GTP</name>
        <dbReference type="ChEBI" id="CHEBI:37565"/>
    </ligand>
</feature>
<keyword evidence="3 9" id="KW-0479">Metal-binding</keyword>
<dbReference type="AlphaFoldDB" id="H3CWM4"/>